<sequence>MPGIVGSIQIVSIGSSAVMHIGDCYSIQPRSNTKTFAGAGSFNTGDGLFVQNQQSATNTWDSDQFDQNITGLPI</sequence>
<dbReference type="RefSeq" id="WP_041056822.1">
    <property type="nucleotide sequence ID" value="NZ_JXRR01000014.1"/>
</dbReference>
<name>A0A0C2RZX0_9BACL</name>
<accession>A0A0C2RZX0</accession>
<protein>
    <submittedName>
        <fullName evidence="1">Spore germination protein GerPA</fullName>
    </submittedName>
</protein>
<proteinExistence type="predicted"/>
<comment type="caution">
    <text evidence="1">The sequence shown here is derived from an EMBL/GenBank/DDBJ whole genome shotgun (WGS) entry which is preliminary data.</text>
</comment>
<gene>
    <name evidence="1" type="ORF">KR50_15360</name>
</gene>
<dbReference type="OrthoDB" id="2691926at2"/>
<dbReference type="Pfam" id="PF10676">
    <property type="entry name" value="gerPA"/>
    <property type="match status" value="1"/>
</dbReference>
<dbReference type="PATRIC" id="fig|220754.4.peg.1559"/>
<dbReference type="InterPro" id="IPR019618">
    <property type="entry name" value="Spore_germination_GerPA"/>
</dbReference>
<keyword evidence="2" id="KW-1185">Reference proteome</keyword>
<dbReference type="AlphaFoldDB" id="A0A0C2RZX0"/>
<evidence type="ECO:0000313" key="1">
    <source>
        <dbReference type="EMBL" id="KIL47369.1"/>
    </source>
</evidence>
<dbReference type="Proteomes" id="UP000031972">
    <property type="component" value="Unassembled WGS sequence"/>
</dbReference>
<dbReference type="EMBL" id="JXRR01000014">
    <property type="protein sequence ID" value="KIL47369.1"/>
    <property type="molecule type" value="Genomic_DNA"/>
</dbReference>
<reference evidence="1 2" key="1">
    <citation type="submission" date="2015-01" db="EMBL/GenBank/DDBJ databases">
        <title>Jeotgalibacillus campisalis genome sequencing.</title>
        <authorList>
            <person name="Goh K.M."/>
            <person name="Chan K.-G."/>
            <person name="Yaakop A.S."/>
            <person name="Ee R."/>
            <person name="Gan H.M."/>
            <person name="Chan C.S."/>
        </authorList>
    </citation>
    <scope>NUCLEOTIDE SEQUENCE [LARGE SCALE GENOMIC DNA]</scope>
    <source>
        <strain evidence="1 2">SF-57</strain>
    </source>
</reference>
<evidence type="ECO:0000313" key="2">
    <source>
        <dbReference type="Proteomes" id="UP000031972"/>
    </source>
</evidence>
<dbReference type="PANTHER" id="PTHR37808">
    <property type="entry name" value="SPORE GERMINATION PROTEIN-LIKE PROTEIN YDZR-RELATED"/>
    <property type="match status" value="1"/>
</dbReference>
<organism evidence="1 2">
    <name type="scientific">Jeotgalibacillus campisalis</name>
    <dbReference type="NCBI Taxonomy" id="220754"/>
    <lineage>
        <taxon>Bacteria</taxon>
        <taxon>Bacillati</taxon>
        <taxon>Bacillota</taxon>
        <taxon>Bacilli</taxon>
        <taxon>Bacillales</taxon>
        <taxon>Caryophanaceae</taxon>
        <taxon>Jeotgalibacillus</taxon>
    </lineage>
</organism>
<dbReference type="PANTHER" id="PTHR37808:SF3">
    <property type="entry name" value="SPORE GERMINATION PROTEIN GERPA-RELATED"/>
    <property type="match status" value="1"/>
</dbReference>